<dbReference type="Pfam" id="PF09839">
    <property type="entry name" value="DUF2066"/>
    <property type="match status" value="1"/>
</dbReference>
<dbReference type="InterPro" id="IPR018642">
    <property type="entry name" value="DUF2066"/>
</dbReference>
<reference evidence="2" key="1">
    <citation type="journal article" date="2020" name="Int. J. Syst. Evol. Microbiol.">
        <title>Alteromonas alba sp. nov., a marine bacterium isolated from the seawater of the West Pacific Ocean.</title>
        <authorList>
            <person name="Sun C."/>
            <person name="Wu Y.-H."/>
            <person name="Xamxidin M."/>
            <person name="Cheng H."/>
            <person name="Xu X.-W."/>
        </authorList>
    </citation>
    <scope>NUCLEOTIDE SEQUENCE [LARGE SCALE GENOMIC DNA]</scope>
    <source>
        <strain evidence="2">190</strain>
    </source>
</reference>
<dbReference type="AlphaFoldDB" id="A0A2S9VFB0"/>
<evidence type="ECO:0000313" key="2">
    <source>
        <dbReference type="Proteomes" id="UP000238949"/>
    </source>
</evidence>
<dbReference type="RefSeq" id="WP_105933234.1">
    <property type="nucleotide sequence ID" value="NZ_PVNP01000016.1"/>
</dbReference>
<keyword evidence="2" id="KW-1185">Reference proteome</keyword>
<dbReference type="EMBL" id="PVNP01000016">
    <property type="protein sequence ID" value="PRO75147.1"/>
    <property type="molecule type" value="Genomic_DNA"/>
</dbReference>
<evidence type="ECO:0000313" key="1">
    <source>
        <dbReference type="EMBL" id="PRO75147.1"/>
    </source>
</evidence>
<comment type="caution">
    <text evidence="1">The sequence shown here is derived from an EMBL/GenBank/DDBJ whole genome shotgun (WGS) entry which is preliminary data.</text>
</comment>
<dbReference type="OrthoDB" id="6195299at2"/>
<name>A0A2S9VFB0_9ALTE</name>
<evidence type="ECO:0008006" key="3">
    <source>
        <dbReference type="Google" id="ProtNLM"/>
    </source>
</evidence>
<protein>
    <recommendedName>
        <fullName evidence="3">DUF2066 domain-containing protein</fullName>
    </recommendedName>
</protein>
<dbReference type="Proteomes" id="UP000238949">
    <property type="component" value="Unassembled WGS sequence"/>
</dbReference>
<accession>A0A2S9VFB0</accession>
<gene>
    <name evidence="1" type="ORF">C6Y40_02785</name>
</gene>
<sequence>MEFAKLLPVAELLNLPRKLSQLTAAITLLVGSAWLGMAHASSTVELATGKVSVDNKSSRALSNGTRAALEQLLVKITGQQDIGDYQTVDAIRRNANRYLRAYRFTEEQGELFLVAEFDRELIETELVKQGLPIWGSRRPDALLWLAIEDADGERRIVDDGNQSELARMTRRQAETRGVPLALPLMDLDDTLTINGYDVWGLFPEQLVNAASRYNVDYVLAARLYPNRTREMVYREPERPVSARFIPEPFNVPALRINEFGEVIMPLPAEMDAIEMSWVEKESASGPVFTQEEFSTVAARAKKGRYSLDYLYLAANQGAYQITHDTLIGDEPEALLTTFINDYANYLGQNFSILPTDDNAAQAIEISVGNLSSLAGVVAVQNYLKNLSVTDKVMLVKQQGMVSTFRLNLLGTEQDLRSVLSLDSQLQPLTDAFGQPLEGMHYFWSQ</sequence>
<proteinExistence type="predicted"/>
<organism evidence="1 2">
    <name type="scientific">Alteromonas alba</name>
    <dbReference type="NCBI Taxonomy" id="2079529"/>
    <lineage>
        <taxon>Bacteria</taxon>
        <taxon>Pseudomonadati</taxon>
        <taxon>Pseudomonadota</taxon>
        <taxon>Gammaproteobacteria</taxon>
        <taxon>Alteromonadales</taxon>
        <taxon>Alteromonadaceae</taxon>
        <taxon>Alteromonas/Salinimonas group</taxon>
        <taxon>Alteromonas</taxon>
    </lineage>
</organism>